<gene>
    <name evidence="2" type="ORF">LO55_4162</name>
</gene>
<protein>
    <recommendedName>
        <fullName evidence="1">TniQ domain-containing protein</fullName>
    </recommendedName>
</protein>
<feature type="domain" description="TniQ" evidence="1">
    <location>
        <begin position="22"/>
        <end position="137"/>
    </location>
</feature>
<accession>A0A1S2N6X1</accession>
<proteinExistence type="predicted"/>
<dbReference type="InterPro" id="IPR009492">
    <property type="entry name" value="TniQ"/>
</dbReference>
<evidence type="ECO:0000313" key="2">
    <source>
        <dbReference type="EMBL" id="OIJ40570.1"/>
    </source>
</evidence>
<organism evidence="2 3">
    <name type="scientific">Massilia timonae</name>
    <dbReference type="NCBI Taxonomy" id="47229"/>
    <lineage>
        <taxon>Bacteria</taxon>
        <taxon>Pseudomonadati</taxon>
        <taxon>Pseudomonadota</taxon>
        <taxon>Betaproteobacteria</taxon>
        <taxon>Burkholderiales</taxon>
        <taxon>Oxalobacteraceae</taxon>
        <taxon>Telluria group</taxon>
        <taxon>Massilia</taxon>
    </lineage>
</organism>
<sequence>MLVKSSASISPVATLLTGKDLTPLPFESFASVITRISWRNLLSPKAIQRLIIGKQIGTNSDSFLLPKWMSSNKLVTQFGWHAPLSDELKVLHQFRGLTHIFFSRQLKICPVCFGGGYHSYWHQLEKLSVCPIHRCLLTSRCVSCNACFGNCSYRLNDAVISLRYKCSSCGRDIAGVAVSIESHLDLRCELGESGQAFIKLAQWAANSESMLTCLRKIEEDYCYGSDRLSVWCRPRRFMEGLLIKGGYKVNDLVPMAFGEISALSWKIKMRFSERYSRLSPRNVNTSRRRRALVVYTATLRMLQVWITESLGRNNPLLDLDPIEEMCDTIAVGQWPSSFLAYHMMRAMFESSICRQSILARLSVTAFKFDYRLSDCLYTYQGREPLLAWRAVFLGIFASLYWTIERSRKNGKLQVRSIRFPIESTVAKVLFVDATHHMCGVVFFPTIPGLPLAPYKRGTRLGVDPVHLPCEAPEKYPDEFRWPTV</sequence>
<dbReference type="AlphaFoldDB" id="A0A1S2N6X1"/>
<dbReference type="Pfam" id="PF06527">
    <property type="entry name" value="TniQ"/>
    <property type="match status" value="1"/>
</dbReference>
<evidence type="ECO:0000259" key="1">
    <source>
        <dbReference type="Pfam" id="PF06527"/>
    </source>
</evidence>
<reference evidence="2 3" key="1">
    <citation type="submission" date="2014-10" db="EMBL/GenBank/DDBJ databases">
        <authorList>
            <person name="Seo M.-J."/>
            <person name="Seok Y.J."/>
            <person name="Cha I.-T."/>
        </authorList>
    </citation>
    <scope>NUCLEOTIDE SEQUENCE [LARGE SCALE GENOMIC DNA]</scope>
    <source>
        <strain evidence="2 3">NEU</strain>
    </source>
</reference>
<name>A0A1S2N6X1_9BURK</name>
<evidence type="ECO:0000313" key="3">
    <source>
        <dbReference type="Proteomes" id="UP000180246"/>
    </source>
</evidence>
<dbReference type="EMBL" id="JRYB01000001">
    <property type="protein sequence ID" value="OIJ40570.1"/>
    <property type="molecule type" value="Genomic_DNA"/>
</dbReference>
<comment type="caution">
    <text evidence="2">The sequence shown here is derived from an EMBL/GenBank/DDBJ whole genome shotgun (WGS) entry which is preliminary data.</text>
</comment>
<dbReference type="Proteomes" id="UP000180246">
    <property type="component" value="Unassembled WGS sequence"/>
</dbReference>